<organism evidence="1 2">
    <name type="scientific">Synechocystis sp. (strain ATCC 27184 / PCC 6803 / Kazusa)</name>
    <dbReference type="NCBI Taxonomy" id="1111708"/>
    <lineage>
        <taxon>Bacteria</taxon>
        <taxon>Bacillati</taxon>
        <taxon>Cyanobacteriota</taxon>
        <taxon>Cyanophyceae</taxon>
        <taxon>Synechococcales</taxon>
        <taxon>Merismopediaceae</taxon>
        <taxon>Synechocystis</taxon>
    </lineage>
</organism>
<evidence type="ECO:0000313" key="2">
    <source>
        <dbReference type="Proteomes" id="UP000001425"/>
    </source>
</evidence>
<evidence type="ECO:0000313" key="1">
    <source>
        <dbReference type="EMBL" id="BAD02156.1"/>
    </source>
</evidence>
<gene>
    <name evidence="1" type="ordered locus">ssr6099</name>
</gene>
<dbReference type="AlphaFoldDB" id="Q6YRQ5"/>
<sequence length="78" mass="8926">MDLDARFECDITPLRSTFITYNQGRAQPRGSRRTAARAATGLKVAVFVFYRTLKNLISTFPGRDHCQKLRKTLRFDCG</sequence>
<dbReference type="Proteomes" id="UP000001425">
    <property type="component" value="Plasmid pSYSX"/>
</dbReference>
<dbReference type="InParanoid" id="Q6YRQ5"/>
<dbReference type="KEGG" id="syn:ssr6099"/>
<name>Q6YRQ5_SYNY3</name>
<dbReference type="EnsemblBacteria" id="BAD02156">
    <property type="protein sequence ID" value="BAD02156"/>
    <property type="gene ID" value="BAD02156"/>
</dbReference>
<proteinExistence type="predicted"/>
<reference evidence="1 2" key="1">
    <citation type="journal article" date="2003" name="DNA Res.">
        <title>Structural analysis of four large plasmids harboring in a unicellular cyanobacterium, Synechocystis sp. PCC 6803.</title>
        <authorList>
            <person name="Kaneko T."/>
            <person name="Nakamura Y."/>
            <person name="Sasamoto S."/>
            <person name="Watanabe A."/>
            <person name="Kohara M."/>
            <person name="Matsumoto M."/>
            <person name="Shimpo S."/>
            <person name="Yamada M."/>
            <person name="Tabata S."/>
        </authorList>
    </citation>
    <scope>NUCLEOTIDE SEQUENCE [LARGE SCALE GENOMIC DNA]</scope>
    <source>
        <strain evidence="2">ATCC 27184 / PCC 6803 / Kazusa</strain>
    </source>
</reference>
<accession>Q6YRQ5</accession>
<keyword evidence="2" id="KW-1185">Reference proteome</keyword>
<dbReference type="EMBL" id="AP006585">
    <property type="protein sequence ID" value="BAD02156.1"/>
    <property type="molecule type" value="Genomic_DNA"/>
</dbReference>
<keyword evidence="1" id="KW-0614">Plasmid</keyword>
<protein>
    <submittedName>
        <fullName evidence="1">Ssr6099 protein</fullName>
    </submittedName>
</protein>
<geneLocation type="plasmid" evidence="1 2">
    <name>pSYSX</name>
</geneLocation>